<dbReference type="Proteomes" id="UP000218332">
    <property type="component" value="Unassembled WGS sequence"/>
</dbReference>
<dbReference type="EMBL" id="NMPM01000024">
    <property type="protein sequence ID" value="PAV26423.1"/>
    <property type="molecule type" value="Genomic_DNA"/>
</dbReference>
<dbReference type="RefSeq" id="WP_095610597.1">
    <property type="nucleotide sequence ID" value="NZ_NMPM01000024.1"/>
</dbReference>
<evidence type="ECO:0000313" key="2">
    <source>
        <dbReference type="EMBL" id="PAV26423.1"/>
    </source>
</evidence>
<dbReference type="AlphaFoldDB" id="A0A2A2I5W2"/>
<comment type="caution">
    <text evidence="2">The sequence shown here is derived from an EMBL/GenBank/DDBJ whole genome shotgun (WGS) entry which is preliminary data.</text>
</comment>
<keyword evidence="1" id="KW-0732">Signal</keyword>
<proteinExistence type="predicted"/>
<gene>
    <name evidence="2" type="ORF">CF392_06215</name>
</gene>
<reference evidence="2 3" key="1">
    <citation type="submission" date="2017-07" db="EMBL/GenBank/DDBJ databases">
        <title>Tamlnaduibacter salinus (Mi-7) genome sequencing.</title>
        <authorList>
            <person name="Verma A."/>
            <person name="Krishnamurthi S."/>
        </authorList>
    </citation>
    <scope>NUCLEOTIDE SEQUENCE [LARGE SCALE GENOMIC DNA]</scope>
    <source>
        <strain evidence="2 3">Mi-7</strain>
    </source>
</reference>
<keyword evidence="3" id="KW-1185">Reference proteome</keyword>
<feature type="signal peptide" evidence="1">
    <location>
        <begin position="1"/>
        <end position="25"/>
    </location>
</feature>
<evidence type="ECO:0000256" key="1">
    <source>
        <dbReference type="SAM" id="SignalP"/>
    </source>
</evidence>
<organism evidence="2 3">
    <name type="scientific">Tamilnaduibacter salinus</name>
    <dbReference type="NCBI Taxonomy" id="1484056"/>
    <lineage>
        <taxon>Bacteria</taxon>
        <taxon>Pseudomonadati</taxon>
        <taxon>Pseudomonadota</taxon>
        <taxon>Gammaproteobacteria</taxon>
        <taxon>Pseudomonadales</taxon>
        <taxon>Marinobacteraceae</taxon>
        <taxon>Tamilnaduibacter</taxon>
    </lineage>
</organism>
<evidence type="ECO:0000313" key="3">
    <source>
        <dbReference type="Proteomes" id="UP000218332"/>
    </source>
</evidence>
<sequence length="187" mass="18990">MMFSNAKRAIAGLFLTLGIAQSATAGLILKVVPETTTVQTGESFQVDLWASIPDAEPVLAWGLDLEMDAQLLGLNNVLVDSTWLPLGGPGDGDGLGGAALPPQTGEARLATLSFSALNAGSAEIGLSHTLTDFSEGFALAAGGFADYEVASAEVEIADVAEPGTLGLLAVSLLGLGLARRSKGDALH</sequence>
<accession>A0A2A2I5W2</accession>
<feature type="chain" id="PRO_5013104483" evidence="1">
    <location>
        <begin position="26"/>
        <end position="187"/>
    </location>
</feature>
<protein>
    <submittedName>
        <fullName evidence="2">Uncharacterized protein</fullName>
    </submittedName>
</protein>
<name>A0A2A2I5W2_9GAMM</name>